<feature type="region of interest" description="Disordered" evidence="1">
    <location>
        <begin position="1"/>
        <end position="76"/>
    </location>
</feature>
<name>A0A4Z1HJJ7_9HELO</name>
<keyword evidence="3" id="KW-1185">Reference proteome</keyword>
<proteinExistence type="predicted"/>
<accession>A0A4Z1HJJ7</accession>
<dbReference type="Proteomes" id="UP000297527">
    <property type="component" value="Unassembled WGS sequence"/>
</dbReference>
<sequence length="76" mass="8440">MTRYAKNSMCTSHDHDCGNSDSERNFGEERTRGKEHGRGNRRAGVDVDEDGGEEVEGYFDDLEGGEGSRRGCAARR</sequence>
<evidence type="ECO:0000256" key="1">
    <source>
        <dbReference type="SAM" id="MobiDB-lite"/>
    </source>
</evidence>
<gene>
    <name evidence="2" type="ORF">BCON_0220g00100</name>
</gene>
<feature type="compositionally biased region" description="Basic and acidic residues" evidence="1">
    <location>
        <begin position="12"/>
        <end position="38"/>
    </location>
</feature>
<organism evidence="2 3">
    <name type="scientific">Botryotinia convoluta</name>
    <dbReference type="NCBI Taxonomy" id="54673"/>
    <lineage>
        <taxon>Eukaryota</taxon>
        <taxon>Fungi</taxon>
        <taxon>Dikarya</taxon>
        <taxon>Ascomycota</taxon>
        <taxon>Pezizomycotina</taxon>
        <taxon>Leotiomycetes</taxon>
        <taxon>Helotiales</taxon>
        <taxon>Sclerotiniaceae</taxon>
        <taxon>Botryotinia</taxon>
    </lineage>
</organism>
<evidence type="ECO:0000313" key="2">
    <source>
        <dbReference type="EMBL" id="TGO49124.1"/>
    </source>
</evidence>
<reference evidence="2 3" key="1">
    <citation type="submission" date="2017-12" db="EMBL/GenBank/DDBJ databases">
        <title>Comparative genomics of Botrytis spp.</title>
        <authorList>
            <person name="Valero-Jimenez C.A."/>
            <person name="Tapia P."/>
            <person name="Veloso J."/>
            <person name="Silva-Moreno E."/>
            <person name="Staats M."/>
            <person name="Valdes J.H."/>
            <person name="Van Kan J.A.L."/>
        </authorList>
    </citation>
    <scope>NUCLEOTIDE SEQUENCE [LARGE SCALE GENOMIC DNA]</scope>
    <source>
        <strain evidence="2 3">MUCL11595</strain>
    </source>
</reference>
<dbReference type="AlphaFoldDB" id="A0A4Z1HJJ7"/>
<feature type="compositionally biased region" description="Acidic residues" evidence="1">
    <location>
        <begin position="46"/>
        <end position="64"/>
    </location>
</feature>
<evidence type="ECO:0000313" key="3">
    <source>
        <dbReference type="Proteomes" id="UP000297527"/>
    </source>
</evidence>
<comment type="caution">
    <text evidence="2">The sequence shown here is derived from an EMBL/GenBank/DDBJ whole genome shotgun (WGS) entry which is preliminary data.</text>
</comment>
<protein>
    <submittedName>
        <fullName evidence="2">Uncharacterized protein</fullName>
    </submittedName>
</protein>
<dbReference type="EMBL" id="PQXN01000219">
    <property type="protein sequence ID" value="TGO49124.1"/>
    <property type="molecule type" value="Genomic_DNA"/>
</dbReference>